<reference evidence="8 9" key="1">
    <citation type="submission" date="2018-10" db="EMBL/GenBank/DDBJ databases">
        <title>Genomic Encyclopedia of Archaeal and Bacterial Type Strains, Phase II (KMG-II): from individual species to whole genera.</title>
        <authorList>
            <person name="Goeker M."/>
        </authorList>
    </citation>
    <scope>NUCLEOTIDE SEQUENCE [LARGE SCALE GENOMIC DNA]</scope>
    <source>
        <strain evidence="8 9">DSM 15094</strain>
    </source>
</reference>
<dbReference type="Proteomes" id="UP000280091">
    <property type="component" value="Unassembled WGS sequence"/>
</dbReference>
<name>A0A495S801_9FLAO</name>
<dbReference type="RefSeq" id="WP_121364551.1">
    <property type="nucleotide sequence ID" value="NZ_RBXA01000001.1"/>
</dbReference>
<organism evidence="8 9">
    <name type="scientific">Flavobacterium limicola</name>
    <dbReference type="NCBI Taxonomy" id="180441"/>
    <lineage>
        <taxon>Bacteria</taxon>
        <taxon>Pseudomonadati</taxon>
        <taxon>Bacteroidota</taxon>
        <taxon>Flavobacteriia</taxon>
        <taxon>Flavobacteriales</taxon>
        <taxon>Flavobacteriaceae</taxon>
        <taxon>Flavobacterium</taxon>
    </lineage>
</organism>
<comment type="caution">
    <text evidence="8">The sequence shown here is derived from an EMBL/GenBank/DDBJ whole genome shotgun (WGS) entry which is preliminary data.</text>
</comment>
<evidence type="ECO:0000313" key="8">
    <source>
        <dbReference type="EMBL" id="RKS95444.1"/>
    </source>
</evidence>
<keyword evidence="3" id="KW-0732">Signal</keyword>
<keyword evidence="5" id="KW-0998">Cell outer membrane</keyword>
<evidence type="ECO:0000256" key="3">
    <source>
        <dbReference type="ARBA" id="ARBA00022729"/>
    </source>
</evidence>
<comment type="subcellular location">
    <subcellularLocation>
        <location evidence="1">Cell outer membrane</location>
    </subcellularLocation>
</comment>
<sequence length="519" mass="56754">MKKFICYLFIVAMFVSCSEEVLDPFLPGVAFEEQATRTAADLNRILNNSQAIMTNRTEYSFTSIFTDEAAPGSNNGGQGIAGTDAYFLYFLVPTSAAPDAIWQSNYNAMARVNLVLQNVEKVTTNFPADANLVKRITAEAKILRALAHLKILAYFAPDLTNDASLAGILANRTFAYNETPPRATVGEFYELIHQDLDDAIALYTTNTLPPVTNNSIYPTLNLARALKARAYAYKKNYVNAEFWADQVISSSGITLATAAQLPAVFHTHTSTATQEVIYKFARTAQQNAQATNLHNGWVSVANARNGSPFYEVSRSLYNVLRNAPGVDARKDIIVRPEGPTTGSLVDPAYATSINVRATDILVPFKHGGAGARTSASTFNPGFIQVRLSEMFLIKAECRAAASDFTGVALALKSITDRRFTTPPALLVLTSPQQAWKAILDERRVELAFEGHRFIDIKRLYAVAGINNFDRDPADYAVTGLNFPGANPANFNFTGNYKFALPIPQSEINANASFGQNEGY</sequence>
<gene>
    <name evidence="8" type="ORF">BC952_1123</name>
</gene>
<feature type="domain" description="RagB/SusD" evidence="6">
    <location>
        <begin position="362"/>
        <end position="519"/>
    </location>
</feature>
<evidence type="ECO:0000256" key="1">
    <source>
        <dbReference type="ARBA" id="ARBA00004442"/>
    </source>
</evidence>
<evidence type="ECO:0000256" key="2">
    <source>
        <dbReference type="ARBA" id="ARBA00006275"/>
    </source>
</evidence>
<keyword evidence="9" id="KW-1185">Reference proteome</keyword>
<evidence type="ECO:0000256" key="5">
    <source>
        <dbReference type="ARBA" id="ARBA00023237"/>
    </source>
</evidence>
<dbReference type="Pfam" id="PF07980">
    <property type="entry name" value="SusD_RagB"/>
    <property type="match status" value="1"/>
</dbReference>
<dbReference type="InterPro" id="IPR011990">
    <property type="entry name" value="TPR-like_helical_dom_sf"/>
</dbReference>
<proteinExistence type="inferred from homology"/>
<keyword evidence="4" id="KW-0472">Membrane</keyword>
<dbReference type="Gene3D" id="1.25.40.390">
    <property type="match status" value="1"/>
</dbReference>
<protein>
    <submittedName>
        <fullName evidence="8">Putative outer membrane starch-binding protein</fullName>
    </submittedName>
</protein>
<dbReference type="InterPro" id="IPR012944">
    <property type="entry name" value="SusD_RagB_dom"/>
</dbReference>
<dbReference type="GO" id="GO:0009279">
    <property type="term" value="C:cell outer membrane"/>
    <property type="evidence" value="ECO:0007669"/>
    <property type="project" value="UniProtKB-SubCell"/>
</dbReference>
<dbReference type="Pfam" id="PF14322">
    <property type="entry name" value="SusD-like_3"/>
    <property type="match status" value="1"/>
</dbReference>
<evidence type="ECO:0000256" key="4">
    <source>
        <dbReference type="ARBA" id="ARBA00023136"/>
    </source>
</evidence>
<feature type="domain" description="SusD-like N-terminal" evidence="7">
    <location>
        <begin position="37"/>
        <end position="205"/>
    </location>
</feature>
<dbReference type="InterPro" id="IPR033985">
    <property type="entry name" value="SusD-like_N"/>
</dbReference>
<accession>A0A495S801</accession>
<comment type="similarity">
    <text evidence="2">Belongs to the SusD family.</text>
</comment>
<evidence type="ECO:0000259" key="7">
    <source>
        <dbReference type="Pfam" id="PF14322"/>
    </source>
</evidence>
<evidence type="ECO:0000313" key="9">
    <source>
        <dbReference type="Proteomes" id="UP000280091"/>
    </source>
</evidence>
<dbReference type="PROSITE" id="PS51257">
    <property type="entry name" value="PROKAR_LIPOPROTEIN"/>
    <property type="match status" value="1"/>
</dbReference>
<dbReference type="EMBL" id="RBXA01000001">
    <property type="protein sequence ID" value="RKS95444.1"/>
    <property type="molecule type" value="Genomic_DNA"/>
</dbReference>
<dbReference type="SUPFAM" id="SSF48452">
    <property type="entry name" value="TPR-like"/>
    <property type="match status" value="1"/>
</dbReference>
<dbReference type="AlphaFoldDB" id="A0A495S801"/>
<evidence type="ECO:0000259" key="6">
    <source>
        <dbReference type="Pfam" id="PF07980"/>
    </source>
</evidence>
<dbReference type="OrthoDB" id="630434at2"/>